<dbReference type="OrthoDB" id="591557at2759"/>
<dbReference type="AlphaFoldDB" id="A0A3B6C1G6"/>
<dbReference type="PROSITE" id="PS50181">
    <property type="entry name" value="FBOX"/>
    <property type="match status" value="1"/>
</dbReference>
<dbReference type="Pfam" id="PF00646">
    <property type="entry name" value="F-box"/>
    <property type="match status" value="1"/>
</dbReference>
<evidence type="ECO:0000313" key="2">
    <source>
        <dbReference type="EnsemblPlants" id="TraesCS2B02G163700.1"/>
    </source>
</evidence>
<dbReference type="RefSeq" id="XP_044319533.1">
    <property type="nucleotide sequence ID" value="XM_044463598.1"/>
</dbReference>
<evidence type="ECO:0000313" key="3">
    <source>
        <dbReference type="Proteomes" id="UP000019116"/>
    </source>
</evidence>
<dbReference type="CDD" id="cd22157">
    <property type="entry name" value="F-box_AtFBW1-like"/>
    <property type="match status" value="1"/>
</dbReference>
<dbReference type="InterPro" id="IPR001810">
    <property type="entry name" value="F-box_dom"/>
</dbReference>
<reference evidence="2" key="1">
    <citation type="submission" date="2018-08" db="EMBL/GenBank/DDBJ databases">
        <authorList>
            <person name="Rossello M."/>
        </authorList>
    </citation>
    <scope>NUCLEOTIDE SEQUENCE [LARGE SCALE GENOMIC DNA]</scope>
    <source>
        <strain evidence="2">cv. Chinese Spring</strain>
    </source>
</reference>
<dbReference type="SUPFAM" id="SSF81383">
    <property type="entry name" value="F-box domain"/>
    <property type="match status" value="1"/>
</dbReference>
<dbReference type="EnsemblPlants" id="TraesCS2B02G163700.1">
    <property type="protein sequence ID" value="TraesCS2B02G163700.1"/>
    <property type="gene ID" value="TraesCS2B02G163700"/>
</dbReference>
<dbReference type="Gramene" id="TraesCS2B02G163700.1">
    <property type="protein sequence ID" value="TraesCS2B02G163700.1"/>
    <property type="gene ID" value="TraesCS2B02G163700"/>
</dbReference>
<keyword evidence="3" id="KW-1185">Reference proteome</keyword>
<name>A0A3B6C1G6_WHEAT</name>
<protein>
    <recommendedName>
        <fullName evidence="1">F-box domain-containing protein</fullName>
    </recommendedName>
</protein>
<reference evidence="2" key="2">
    <citation type="submission" date="2018-10" db="UniProtKB">
        <authorList>
            <consortium name="EnsemblPlants"/>
        </authorList>
    </citation>
    <scope>IDENTIFICATION</scope>
</reference>
<gene>
    <name evidence="2" type="primary">LOC123040856</name>
</gene>
<feature type="domain" description="F-box" evidence="1">
    <location>
        <begin position="1"/>
        <end position="44"/>
    </location>
</feature>
<dbReference type="GeneID" id="123040856"/>
<dbReference type="Gene3D" id="1.20.1280.50">
    <property type="match status" value="1"/>
</dbReference>
<dbReference type="Proteomes" id="UP000019116">
    <property type="component" value="Chromosome 2B"/>
</dbReference>
<organism evidence="2">
    <name type="scientific">Triticum aestivum</name>
    <name type="common">Wheat</name>
    <dbReference type="NCBI Taxonomy" id="4565"/>
    <lineage>
        <taxon>Eukaryota</taxon>
        <taxon>Viridiplantae</taxon>
        <taxon>Streptophyta</taxon>
        <taxon>Embryophyta</taxon>
        <taxon>Tracheophyta</taxon>
        <taxon>Spermatophyta</taxon>
        <taxon>Magnoliopsida</taxon>
        <taxon>Liliopsida</taxon>
        <taxon>Poales</taxon>
        <taxon>Poaceae</taxon>
        <taxon>BOP clade</taxon>
        <taxon>Pooideae</taxon>
        <taxon>Triticodae</taxon>
        <taxon>Triticeae</taxon>
        <taxon>Triticinae</taxon>
        <taxon>Triticum</taxon>
    </lineage>
</organism>
<dbReference type="InterPro" id="IPR036047">
    <property type="entry name" value="F-box-like_dom_sf"/>
</dbReference>
<evidence type="ECO:0000259" key="1">
    <source>
        <dbReference type="PROSITE" id="PS50181"/>
    </source>
</evidence>
<accession>A0A3B6C1G6</accession>
<dbReference type="OMA" id="VEGGINM"/>
<dbReference type="PANTHER" id="PTHR34591:SF37">
    <property type="entry name" value="DUF295 DOMAIN-CONTAINING PROTEIN"/>
    <property type="match status" value="1"/>
</dbReference>
<dbReference type="SMART" id="SM00256">
    <property type="entry name" value="FBOX"/>
    <property type="match status" value="1"/>
</dbReference>
<dbReference type="Gramene" id="TraesCS2B03G0396500.1">
    <property type="protein sequence ID" value="TraesCS2B03G0396500.1.CDS"/>
    <property type="gene ID" value="TraesCS2B03G0396500"/>
</dbReference>
<proteinExistence type="predicted"/>
<dbReference type="PANTHER" id="PTHR34591">
    <property type="entry name" value="OS03G0653100 PROTEIN-RELATED"/>
    <property type="match status" value="1"/>
</dbReference>
<sequence length="479" mass="55889">MEDLPDELLADILRRVPPRSLAVCRSVCKHWCAAVDTHELLLAVAHRVPCALHGIFVNYVNVRRSGFFSRITAGTTSQPSIDARWFASFPGQLTRHRSVLDHCNGLLLYENKQVHVCNPVTRRRATLPAPPRAQTPYSHLPYYRHRMYLMFDPTMSLHYHVLFFPDAPDRPKPPYFQPAGVSQSMRANHEHECNTLGVMEWPPYVYPLQVFSSKTGRWEEKQFVRQGDAAVTVSDVWSDGSSPISCQDGLRRHAVYWRASFYVYCDTGFIMRLSLEDRIYLAIKTPRQDITGCKRHLKTYEYLGKSKHGVYFTAFHGYQLQVWVLRDTLESCRTPEWELKHQVDLEPKLKLHYNRHFRREKYEKCWILDSCDEESEDSGHYAWDSSDDSVIDVEGGINMDYKDYYFAVDLLGYHPYKEIAFMGNRFQGFAYYLDNSKLQYLGSPYPAYLTKHDRRLLPMLESFIYTPCMDDLLPVQNDA</sequence>